<reference evidence="2 3" key="1">
    <citation type="submission" date="2017-01" db="EMBL/GenBank/DDBJ databases">
        <title>The recent genome duplication of the halophilic yeast Hortaea werneckii: insights from long-read sequencing.</title>
        <authorList>
            <person name="Sinha S."/>
            <person name="Flibotte S."/>
            <person name="Neira M."/>
            <person name="Lenassi M."/>
            <person name="Gostincar C."/>
            <person name="Stajich J.E."/>
            <person name="Nislow C.E."/>
        </authorList>
    </citation>
    <scope>NUCLEOTIDE SEQUENCE [LARGE SCALE GENOMIC DNA]</scope>
    <source>
        <strain evidence="2 3">EXF-2000</strain>
    </source>
</reference>
<keyword evidence="3" id="KW-1185">Reference proteome</keyword>
<dbReference type="SMART" id="SM00886">
    <property type="entry name" value="Dabb"/>
    <property type="match status" value="1"/>
</dbReference>
<dbReference type="SUPFAM" id="SSF54909">
    <property type="entry name" value="Dimeric alpha+beta barrel"/>
    <property type="match status" value="1"/>
</dbReference>
<dbReference type="Pfam" id="PF07876">
    <property type="entry name" value="Dabb"/>
    <property type="match status" value="1"/>
</dbReference>
<dbReference type="Gene3D" id="3.30.70.100">
    <property type="match status" value="1"/>
</dbReference>
<dbReference type="VEuPathDB" id="FungiDB:BTJ68_13794"/>
<dbReference type="InterPro" id="IPR013097">
    <property type="entry name" value="Dabb"/>
</dbReference>
<evidence type="ECO:0000313" key="3">
    <source>
        <dbReference type="Proteomes" id="UP000194280"/>
    </source>
</evidence>
<sequence length="159" mass="18134">MPALRIRPSPSPIFLSGISKPVSYPFTRLYSTSSLFTFASLSRARREEGKMAPIERVTMFKIPKQEDREKVLEGYRHMKKTAVKDGKPYILTCEAGEAADEPRAQGWNLVNKSTFASKADMDFYDQECQAHAQFKQLVIPVKTDLMTVWYESATRDSML</sequence>
<dbReference type="InParanoid" id="A0A1Z5SRQ9"/>
<protein>
    <recommendedName>
        <fullName evidence="1">Stress-response A/B barrel domain-containing protein</fullName>
    </recommendedName>
</protein>
<proteinExistence type="predicted"/>
<dbReference type="PROSITE" id="PS51502">
    <property type="entry name" value="S_R_A_B_BARREL"/>
    <property type="match status" value="1"/>
</dbReference>
<name>A0A1Z5SRQ9_HORWE</name>
<evidence type="ECO:0000313" key="2">
    <source>
        <dbReference type="EMBL" id="OTA23397.1"/>
    </source>
</evidence>
<dbReference type="EMBL" id="MUNK01000299">
    <property type="protein sequence ID" value="OTA23397.1"/>
    <property type="molecule type" value="Genomic_DNA"/>
</dbReference>
<accession>A0A1Z5SRQ9</accession>
<evidence type="ECO:0000259" key="1">
    <source>
        <dbReference type="PROSITE" id="PS51502"/>
    </source>
</evidence>
<dbReference type="InterPro" id="IPR011008">
    <property type="entry name" value="Dimeric_a/b-barrel"/>
</dbReference>
<gene>
    <name evidence="2" type="ORF">BTJ68_13794</name>
</gene>
<dbReference type="Proteomes" id="UP000194280">
    <property type="component" value="Unassembled WGS sequence"/>
</dbReference>
<dbReference type="OrthoDB" id="3830014at2759"/>
<feature type="domain" description="Stress-response A/B barrel" evidence="1">
    <location>
        <begin position="54"/>
        <end position="150"/>
    </location>
</feature>
<comment type="caution">
    <text evidence="2">The sequence shown here is derived from an EMBL/GenBank/DDBJ whole genome shotgun (WGS) entry which is preliminary data.</text>
</comment>
<dbReference type="AlphaFoldDB" id="A0A1Z5SRQ9"/>
<organism evidence="2 3">
    <name type="scientific">Hortaea werneckii EXF-2000</name>
    <dbReference type="NCBI Taxonomy" id="1157616"/>
    <lineage>
        <taxon>Eukaryota</taxon>
        <taxon>Fungi</taxon>
        <taxon>Dikarya</taxon>
        <taxon>Ascomycota</taxon>
        <taxon>Pezizomycotina</taxon>
        <taxon>Dothideomycetes</taxon>
        <taxon>Dothideomycetidae</taxon>
        <taxon>Mycosphaerellales</taxon>
        <taxon>Teratosphaeriaceae</taxon>
        <taxon>Hortaea</taxon>
    </lineage>
</organism>